<comment type="similarity">
    <text evidence="2">Belongs to the 5'-nucleotidase family.</text>
</comment>
<dbReference type="Gene3D" id="3.90.780.10">
    <property type="entry name" value="5'-Nucleotidase, C-terminal domain"/>
    <property type="match status" value="1"/>
</dbReference>
<evidence type="ECO:0000259" key="3">
    <source>
        <dbReference type="Pfam" id="PF00149"/>
    </source>
</evidence>
<comment type="caution">
    <text evidence="5">The sequence shown here is derived from an EMBL/GenBank/DDBJ whole genome shotgun (WGS) entry which is preliminary data.</text>
</comment>
<dbReference type="GeneID" id="301137724"/>
<dbReference type="RefSeq" id="WP_053418115.1">
    <property type="nucleotide sequence ID" value="NZ_LILB01000005.1"/>
</dbReference>
<evidence type="ECO:0000259" key="4">
    <source>
        <dbReference type="Pfam" id="PF02872"/>
    </source>
</evidence>
<dbReference type="PANTHER" id="PTHR11575:SF6">
    <property type="entry name" value="2',3'-CYCLIC-NUCLEOTIDE 2'-PHOSPHODIESTERASE_3'-NUCLEOTIDASE"/>
    <property type="match status" value="1"/>
</dbReference>
<protein>
    <submittedName>
        <fullName evidence="5">2', 3'-cyclic nucleotide 2'-phosphodiesterase</fullName>
    </submittedName>
</protein>
<feature type="domain" description="5'-Nucleotidase C-terminal" evidence="4">
    <location>
        <begin position="329"/>
        <end position="484"/>
    </location>
</feature>
<dbReference type="GO" id="GO:0016787">
    <property type="term" value="F:hydrolase activity"/>
    <property type="evidence" value="ECO:0007669"/>
    <property type="project" value="UniProtKB-KW"/>
</dbReference>
<dbReference type="AlphaFoldDB" id="A0A0M0LGV8"/>
<dbReference type="InterPro" id="IPR004843">
    <property type="entry name" value="Calcineurin-like_PHP"/>
</dbReference>
<organism evidence="5 6">
    <name type="scientific">Viridibacillus arvi</name>
    <dbReference type="NCBI Taxonomy" id="263475"/>
    <lineage>
        <taxon>Bacteria</taxon>
        <taxon>Bacillati</taxon>
        <taxon>Bacillota</taxon>
        <taxon>Bacilli</taxon>
        <taxon>Bacillales</taxon>
        <taxon>Caryophanaceae</taxon>
        <taxon>Viridibacillus</taxon>
    </lineage>
</organism>
<evidence type="ECO:0000256" key="2">
    <source>
        <dbReference type="RuleBase" id="RU362119"/>
    </source>
</evidence>
<dbReference type="GO" id="GO:0000166">
    <property type="term" value="F:nucleotide binding"/>
    <property type="evidence" value="ECO:0007669"/>
    <property type="project" value="UniProtKB-KW"/>
</dbReference>
<dbReference type="PRINTS" id="PR01607">
    <property type="entry name" value="APYRASEFAMLY"/>
</dbReference>
<dbReference type="Pfam" id="PF00149">
    <property type="entry name" value="Metallophos"/>
    <property type="match status" value="1"/>
</dbReference>
<dbReference type="Proteomes" id="UP000036867">
    <property type="component" value="Unassembled WGS sequence"/>
</dbReference>
<dbReference type="Pfam" id="PF02872">
    <property type="entry name" value="5_nucleotid_C"/>
    <property type="match status" value="1"/>
</dbReference>
<proteinExistence type="inferred from homology"/>
<gene>
    <name evidence="5" type="ORF">AMD00_16660</name>
</gene>
<reference evidence="6" key="1">
    <citation type="submission" date="2015-08" db="EMBL/GenBank/DDBJ databases">
        <title>Fjat-10028 dsm 16317.</title>
        <authorList>
            <person name="Liu B."/>
            <person name="Wang J."/>
            <person name="Zhu Y."/>
            <person name="Liu G."/>
            <person name="Chen Q."/>
            <person name="Chen Z."/>
            <person name="Lan J."/>
            <person name="Che J."/>
            <person name="Ge C."/>
            <person name="Shi H."/>
            <person name="Pan Z."/>
            <person name="Liu X."/>
        </authorList>
    </citation>
    <scope>NUCLEOTIDE SEQUENCE [LARGE SCALE GENOMIC DNA]</scope>
    <source>
        <strain evidence="6">DSM 16317</strain>
    </source>
</reference>
<feature type="domain" description="Calcineurin-like phosphoesterase" evidence="3">
    <location>
        <begin position="7"/>
        <end position="238"/>
    </location>
</feature>
<dbReference type="InterPro" id="IPR006179">
    <property type="entry name" value="5_nucleotidase/apyrase"/>
</dbReference>
<dbReference type="InterPro" id="IPR036907">
    <property type="entry name" value="5'-Nucleotdase_C_sf"/>
</dbReference>
<dbReference type="PATRIC" id="fig|263475.3.peg.4621"/>
<evidence type="ECO:0000313" key="5">
    <source>
        <dbReference type="EMBL" id="KOO49938.1"/>
    </source>
</evidence>
<dbReference type="InterPro" id="IPR029052">
    <property type="entry name" value="Metallo-depent_PP-like"/>
</dbReference>
<name>A0A0M0LGV8_9BACL</name>
<dbReference type="SUPFAM" id="SSF56300">
    <property type="entry name" value="Metallo-dependent phosphatases"/>
    <property type="match status" value="1"/>
</dbReference>
<dbReference type="SUPFAM" id="SSF55816">
    <property type="entry name" value="5'-nucleotidase (syn. UDP-sugar hydrolase), C-terminal domain"/>
    <property type="match status" value="1"/>
</dbReference>
<evidence type="ECO:0000256" key="1">
    <source>
        <dbReference type="ARBA" id="ARBA00022729"/>
    </source>
</evidence>
<dbReference type="Gene3D" id="3.60.21.10">
    <property type="match status" value="1"/>
</dbReference>
<dbReference type="PANTHER" id="PTHR11575">
    <property type="entry name" value="5'-NUCLEOTIDASE-RELATED"/>
    <property type="match status" value="1"/>
</dbReference>
<dbReference type="GO" id="GO:0030288">
    <property type="term" value="C:outer membrane-bounded periplasmic space"/>
    <property type="evidence" value="ECO:0007669"/>
    <property type="project" value="TreeGrafter"/>
</dbReference>
<accession>A0A0M0LGV8</accession>
<keyword evidence="2" id="KW-0378">Hydrolase</keyword>
<dbReference type="GO" id="GO:0009166">
    <property type="term" value="P:nucleotide catabolic process"/>
    <property type="evidence" value="ECO:0007669"/>
    <property type="project" value="InterPro"/>
</dbReference>
<keyword evidence="2" id="KW-0547">Nucleotide-binding</keyword>
<sequence>MKETKIHLLITSDIHGYVYPTLYRDKTEAPMGLAKIATIIQQRRRIGQVLLIDNGDLIQGSPLTYFHSKFHSEMDNPIIQVANYLSYDAAIFGNHEFNFGLKTLSNVVEKSQFPWLGANIVHQDSGNPYFGKPYIIKEIEGIRLAILGVTTHFVPLWEEAAHIEGLRFEDALQSTEYWCNHIHQEENVDVLIVAYHGGFERHLETGEFTEQDTGENQGYAICEKIPSIDVLITGHQHRLLADKLNGVSIIQPGTQGQALGEIILSISHDLSGKVVRVEHESKLITIDESVPANVATLEAIATIQEETEQWLDQKIGEIQGDMQIVDAFQTRLADHPYVEFINKLQMKVTGAMISNTALFNNEANGFSNSVTMRDIVSNYIYPNTLKVLQLTGQDIKDALEQCGTYFSENNGELIVNPMFAEPKAQHFNYDMWEGIEYELKISNPIGARVTKLLYEDSPIDMDRQFTVVMNSYRASGAGNFEMFKGRPILKEIQTDMTELIANELLEMKEITATCNNNWRVVL</sequence>
<dbReference type="STRING" id="263475.AMD00_16660"/>
<dbReference type="InterPro" id="IPR008334">
    <property type="entry name" value="5'-Nucleotdase_C"/>
</dbReference>
<evidence type="ECO:0000313" key="6">
    <source>
        <dbReference type="Proteomes" id="UP000036867"/>
    </source>
</evidence>
<dbReference type="EMBL" id="LILB01000005">
    <property type="protein sequence ID" value="KOO49938.1"/>
    <property type="molecule type" value="Genomic_DNA"/>
</dbReference>
<keyword evidence="1" id="KW-0732">Signal</keyword>
<dbReference type="OrthoDB" id="9801679at2"/>
<keyword evidence="6" id="KW-1185">Reference proteome</keyword>